<comment type="caution">
    <text evidence="1">The sequence shown here is derived from an EMBL/GenBank/DDBJ whole genome shotgun (WGS) entry which is preliminary data.</text>
</comment>
<evidence type="ECO:0000313" key="1">
    <source>
        <dbReference type="EMBL" id="ROV60188.1"/>
    </source>
</evidence>
<dbReference type="AlphaFoldDB" id="A0A3N3E0Z6"/>
<reference evidence="1 2" key="1">
    <citation type="submission" date="2018-11" db="EMBL/GenBank/DDBJ databases">
        <title>Vibrio ponticus strain CAIM 1751 pathogenic for the snapper Lutjanus guttatus.</title>
        <authorList>
            <person name="Soto-Rodriguez S."/>
            <person name="Lozano-Olvera R."/>
            <person name="Gomez-Gil B."/>
        </authorList>
    </citation>
    <scope>NUCLEOTIDE SEQUENCE [LARGE SCALE GENOMIC DNA]</scope>
    <source>
        <strain evidence="1 2">CAIM 1751</strain>
    </source>
</reference>
<proteinExistence type="predicted"/>
<protein>
    <submittedName>
        <fullName evidence="1">ASCH domain-containing protein</fullName>
    </submittedName>
</protein>
<dbReference type="EMBL" id="RKIK01000025">
    <property type="protein sequence ID" value="ROV60188.1"/>
    <property type="molecule type" value="Genomic_DNA"/>
</dbReference>
<sequence length="94" mass="11150">MMKRVLHLPLKKIYFDQIKAGTKTEEYRLQNEYWAKRLEDREYDEIHIKLGYPNADDSDRIIVLPWLGVTKKTIEHEHFGGLAYVYAIKVDVLA</sequence>
<dbReference type="Proteomes" id="UP000278792">
    <property type="component" value="Unassembled WGS sequence"/>
</dbReference>
<name>A0A3N3E0Z6_9VIBR</name>
<organism evidence="1 2">
    <name type="scientific">Vibrio ponticus</name>
    <dbReference type="NCBI Taxonomy" id="265668"/>
    <lineage>
        <taxon>Bacteria</taxon>
        <taxon>Pseudomonadati</taxon>
        <taxon>Pseudomonadota</taxon>
        <taxon>Gammaproteobacteria</taxon>
        <taxon>Vibrionales</taxon>
        <taxon>Vibrionaceae</taxon>
        <taxon>Vibrio</taxon>
    </lineage>
</organism>
<evidence type="ECO:0000313" key="2">
    <source>
        <dbReference type="Proteomes" id="UP000278792"/>
    </source>
</evidence>
<accession>A0A3N3E0Z6</accession>
<gene>
    <name evidence="1" type="ORF">EGH82_10310</name>
</gene>